<evidence type="ECO:0000256" key="2">
    <source>
        <dbReference type="ARBA" id="ARBA00022614"/>
    </source>
</evidence>
<dbReference type="PANTHER" id="PTHR24113:SF12">
    <property type="entry name" value="RAN GTPASE-ACTIVATING PROTEIN 1"/>
    <property type="match status" value="1"/>
</dbReference>
<dbReference type="InterPro" id="IPR027038">
    <property type="entry name" value="RanGap"/>
</dbReference>
<dbReference type="AlphaFoldDB" id="A0AAN7PFL0"/>
<comment type="caution">
    <text evidence="5">The sequence shown here is derived from an EMBL/GenBank/DDBJ whole genome shotgun (WGS) entry which is preliminary data.</text>
</comment>
<dbReference type="Proteomes" id="UP001353858">
    <property type="component" value="Unassembled WGS sequence"/>
</dbReference>
<name>A0AAN7PFL0_9COLE</name>
<organism evidence="5 6">
    <name type="scientific">Aquatica leii</name>
    <dbReference type="NCBI Taxonomy" id="1421715"/>
    <lineage>
        <taxon>Eukaryota</taxon>
        <taxon>Metazoa</taxon>
        <taxon>Ecdysozoa</taxon>
        <taxon>Arthropoda</taxon>
        <taxon>Hexapoda</taxon>
        <taxon>Insecta</taxon>
        <taxon>Pterygota</taxon>
        <taxon>Neoptera</taxon>
        <taxon>Endopterygota</taxon>
        <taxon>Coleoptera</taxon>
        <taxon>Polyphaga</taxon>
        <taxon>Elateriformia</taxon>
        <taxon>Elateroidea</taxon>
        <taxon>Lampyridae</taxon>
        <taxon>Luciolinae</taxon>
        <taxon>Aquatica</taxon>
    </lineage>
</organism>
<dbReference type="SUPFAM" id="SSF52047">
    <property type="entry name" value="RNI-like"/>
    <property type="match status" value="1"/>
</dbReference>
<gene>
    <name evidence="5" type="ORF">RN001_000634</name>
</gene>
<protein>
    <submittedName>
        <fullName evidence="5">Uncharacterized protein</fullName>
    </submittedName>
</protein>
<dbReference type="GO" id="GO:0006913">
    <property type="term" value="P:nucleocytoplasmic transport"/>
    <property type="evidence" value="ECO:0007669"/>
    <property type="project" value="TreeGrafter"/>
</dbReference>
<dbReference type="GO" id="GO:0005634">
    <property type="term" value="C:nucleus"/>
    <property type="evidence" value="ECO:0007669"/>
    <property type="project" value="TreeGrafter"/>
</dbReference>
<dbReference type="SMART" id="SM00368">
    <property type="entry name" value="LRR_RI"/>
    <property type="match status" value="5"/>
</dbReference>
<keyword evidence="1" id="KW-0343">GTPase activation</keyword>
<dbReference type="GO" id="GO:0005829">
    <property type="term" value="C:cytosol"/>
    <property type="evidence" value="ECO:0007669"/>
    <property type="project" value="TreeGrafter"/>
</dbReference>
<dbReference type="InterPro" id="IPR001611">
    <property type="entry name" value="Leu-rich_rpt"/>
</dbReference>
<keyword evidence="2" id="KW-0433">Leucine-rich repeat</keyword>
<evidence type="ECO:0000313" key="6">
    <source>
        <dbReference type="Proteomes" id="UP001353858"/>
    </source>
</evidence>
<dbReference type="Pfam" id="PF00560">
    <property type="entry name" value="LRR_1"/>
    <property type="match status" value="1"/>
</dbReference>
<dbReference type="EMBL" id="JARPUR010000001">
    <property type="protein sequence ID" value="KAK4884363.1"/>
    <property type="molecule type" value="Genomic_DNA"/>
</dbReference>
<evidence type="ECO:0000256" key="4">
    <source>
        <dbReference type="SAM" id="MobiDB-lite"/>
    </source>
</evidence>
<proteinExistence type="predicted"/>
<dbReference type="GO" id="GO:0031267">
    <property type="term" value="F:small GTPase binding"/>
    <property type="evidence" value="ECO:0007669"/>
    <property type="project" value="TreeGrafter"/>
</dbReference>
<accession>A0AAN7PFL0</accession>
<dbReference type="Pfam" id="PF13516">
    <property type="entry name" value="LRR_6"/>
    <property type="match status" value="4"/>
</dbReference>
<keyword evidence="6" id="KW-1185">Reference proteome</keyword>
<dbReference type="GO" id="GO:0048471">
    <property type="term" value="C:perinuclear region of cytoplasm"/>
    <property type="evidence" value="ECO:0007669"/>
    <property type="project" value="TreeGrafter"/>
</dbReference>
<sequence>MSEHSSESENGSIAEDLIHKDTDSFKCLAQIYVSRSSIFRNPLYPFPPLSDPGLSDAIDYTEPPEVLDNVGVNTYIKLCKKFKICPFTRILKSLSNESLNLKYYGLNDKQMEAVMEALSHNTIVLNITLEDNYLTPKSVEHLSNMLFANRNLKTLVLKECRLGPEGAAVLNDCISSTSLIELDLSHNGLDDAGLNELRDGLSYNKSIRILNLSNNNLGEGAADALKEIITSTELICDLDLSWNNFYSGPGNTILFNALMNNTTIKTLKISWNAIATKDATKPIMKYLKATEDLEYLDISGNRLTGEALTNVRSGLSKCINLQCLKIGNNLLKPDEALSIIKSLLNSLKNITEIYINNTFVTKDCLPFIAQAKKRNVKVEIEGVLGNFVIKPPDQISLLFERAKFLGMKAKSKKAQIDFGKFVVSLPEEDLMPADFQKALVKFKLKLDPDLVQALITKFPAPKGKFSCVDMRKAFLRYYPDTYVPPPKETQKPETVEELPQAIPNMLFVDESYSEEEDNEEDGYEGEEYAL</sequence>
<dbReference type="Gene3D" id="3.80.10.10">
    <property type="entry name" value="Ribonuclease Inhibitor"/>
    <property type="match status" value="1"/>
</dbReference>
<dbReference type="InterPro" id="IPR032675">
    <property type="entry name" value="LRR_dom_sf"/>
</dbReference>
<reference evidence="6" key="1">
    <citation type="submission" date="2023-01" db="EMBL/GenBank/DDBJ databases">
        <title>Key to firefly adult light organ development and bioluminescence: homeobox transcription factors regulate luciferase expression and transportation to peroxisome.</title>
        <authorList>
            <person name="Fu X."/>
        </authorList>
    </citation>
    <scope>NUCLEOTIDE SEQUENCE [LARGE SCALE GENOMIC DNA]</scope>
</reference>
<dbReference type="PANTHER" id="PTHR24113">
    <property type="entry name" value="RAN GTPASE-ACTIVATING PROTEIN 1"/>
    <property type="match status" value="1"/>
</dbReference>
<keyword evidence="3" id="KW-0677">Repeat</keyword>
<feature type="compositionally biased region" description="Acidic residues" evidence="4">
    <location>
        <begin position="511"/>
        <end position="530"/>
    </location>
</feature>
<evidence type="ECO:0000256" key="3">
    <source>
        <dbReference type="ARBA" id="ARBA00022737"/>
    </source>
</evidence>
<dbReference type="GO" id="GO:0005096">
    <property type="term" value="F:GTPase activator activity"/>
    <property type="evidence" value="ECO:0007669"/>
    <property type="project" value="UniProtKB-KW"/>
</dbReference>
<evidence type="ECO:0000313" key="5">
    <source>
        <dbReference type="EMBL" id="KAK4884363.1"/>
    </source>
</evidence>
<evidence type="ECO:0000256" key="1">
    <source>
        <dbReference type="ARBA" id="ARBA00022468"/>
    </source>
</evidence>
<feature type="region of interest" description="Disordered" evidence="4">
    <location>
        <begin position="509"/>
        <end position="530"/>
    </location>
</feature>